<keyword evidence="1" id="KW-0472">Membrane</keyword>
<sequence length="150" mass="17375">MTIVVTGPPSSLSGADLTFATAIRLPSYRARSRTLRALKRWALMAGGLFVVLLGILIAPLPGPGGIPVIAVGLMLILKSSFWAKRLFIRAQYARPKWVYPFRRLMRKKPEFAPVFWQQALRAEKVVLKRPRRRLTRLRKMLRRYFRKLFR</sequence>
<dbReference type="EMBL" id="UXHF01000008">
    <property type="protein sequence ID" value="VDC51892.1"/>
    <property type="molecule type" value="Genomic_DNA"/>
</dbReference>
<dbReference type="AlphaFoldDB" id="A0A7Z8Y6J3"/>
<evidence type="ECO:0000256" key="1">
    <source>
        <dbReference type="SAM" id="Phobius"/>
    </source>
</evidence>
<keyword evidence="1" id="KW-1133">Transmembrane helix</keyword>
<organism evidence="2 3">
    <name type="scientific">Brevundimonas mediterranea</name>
    <dbReference type="NCBI Taxonomy" id="74329"/>
    <lineage>
        <taxon>Bacteria</taxon>
        <taxon>Pseudomonadati</taxon>
        <taxon>Pseudomonadota</taxon>
        <taxon>Alphaproteobacteria</taxon>
        <taxon>Caulobacterales</taxon>
        <taxon>Caulobacteraceae</taxon>
        <taxon>Brevundimonas</taxon>
    </lineage>
</organism>
<dbReference type="Proteomes" id="UP000289220">
    <property type="component" value="Unassembled WGS sequence"/>
</dbReference>
<keyword evidence="1" id="KW-0812">Transmembrane</keyword>
<evidence type="ECO:0000313" key="2">
    <source>
        <dbReference type="EMBL" id="VDC51892.1"/>
    </source>
</evidence>
<protein>
    <recommendedName>
        <fullName evidence="4">Transmembrane protein (PGPGW)</fullName>
    </recommendedName>
</protein>
<comment type="caution">
    <text evidence="2">The sequence shown here is derived from an EMBL/GenBank/DDBJ whole genome shotgun (WGS) entry which is preliminary data.</text>
</comment>
<evidence type="ECO:0008006" key="4">
    <source>
        <dbReference type="Google" id="ProtNLM"/>
    </source>
</evidence>
<feature type="transmembrane region" description="Helical" evidence="1">
    <location>
        <begin position="41"/>
        <end position="60"/>
    </location>
</feature>
<name>A0A7Z8Y6J3_9CAUL</name>
<keyword evidence="3" id="KW-1185">Reference proteome</keyword>
<evidence type="ECO:0000313" key="3">
    <source>
        <dbReference type="Proteomes" id="UP000289220"/>
    </source>
</evidence>
<proteinExistence type="predicted"/>
<feature type="transmembrane region" description="Helical" evidence="1">
    <location>
        <begin position="66"/>
        <end position="87"/>
    </location>
</feature>
<accession>A0A7Z8Y6J3</accession>
<reference evidence="2 3" key="1">
    <citation type="submission" date="2018-11" db="EMBL/GenBank/DDBJ databases">
        <authorList>
            <person name="Peiro R."/>
            <person name="Begona"/>
            <person name="Cbmso G."/>
            <person name="Lopez M."/>
            <person name="Gonzalez S."/>
            <person name="Sacristan E."/>
            <person name="Castillo E."/>
        </authorList>
    </citation>
    <scope>NUCLEOTIDE SEQUENCE [LARGE SCALE GENOMIC DNA]</scope>
    <source>
        <strain evidence="2">Brev_genome</strain>
    </source>
</reference>
<gene>
    <name evidence="2" type="ORF">BREV_BREV_00683</name>
</gene>